<evidence type="ECO:0000256" key="6">
    <source>
        <dbReference type="PROSITE-ProRule" id="PRU00333"/>
    </source>
</evidence>
<dbReference type="Pfam" id="PF02574">
    <property type="entry name" value="S-methyl_trans"/>
    <property type="match status" value="1"/>
</dbReference>
<evidence type="ECO:0000256" key="3">
    <source>
        <dbReference type="ARBA" id="ARBA00022723"/>
    </source>
</evidence>
<keyword evidence="2 6" id="KW-0808">Transferase</keyword>
<gene>
    <name evidence="8" type="ORF">JTE90_018282</name>
</gene>
<evidence type="ECO:0000256" key="2">
    <source>
        <dbReference type="ARBA" id="ARBA00022679"/>
    </source>
</evidence>
<evidence type="ECO:0000256" key="5">
    <source>
        <dbReference type="ARBA" id="ARBA00034478"/>
    </source>
</evidence>
<accession>A0AAV6UWV9</accession>
<dbReference type="PROSITE" id="PS50970">
    <property type="entry name" value="HCY"/>
    <property type="match status" value="1"/>
</dbReference>
<keyword evidence="4 6" id="KW-0862">Zinc</keyword>
<dbReference type="GO" id="GO:0009086">
    <property type="term" value="P:methionine biosynthetic process"/>
    <property type="evidence" value="ECO:0007669"/>
    <property type="project" value="InterPro"/>
</dbReference>
<proteinExistence type="predicted"/>
<dbReference type="InterPro" id="IPR017226">
    <property type="entry name" value="BHMT-like"/>
</dbReference>
<dbReference type="AlphaFoldDB" id="A0AAV6UWV9"/>
<sequence length="354" mass="38797">MKAVCSQNQNTGIGDTFIRNEHYFFVEVLKKLLDVLLSSLMDASLHSQITILDGGLATELERNGLSLQGDPLWSARVLHENPDAIVEVHKSYLQNGAQVLTTSSYQASFTGFKKHLGLSHEESRKLLKLSIDLAKRARKEYNEETNAGDKNILVAGSIGSYGAALADGSEYNGSYAEDLSHGDFINWHRPRIECLVEAGADLLAFETIPALNEAEALMKILNDMPHVKAWLSFSCQSMHKTSHGDEISAAALNCMKIARSDQLVAVGVNCCQPEFAESLLKDISSVSHGYPLVVYPNSGELWDTTVGWTGTKGQPNHTYLESWIKSGANYIGGCCRTTPEDILEISKYVGQANK</sequence>
<dbReference type="InterPro" id="IPR036589">
    <property type="entry name" value="HCY_dom_sf"/>
</dbReference>
<dbReference type="GO" id="GO:0033528">
    <property type="term" value="P:S-methylmethionine cycle"/>
    <property type="evidence" value="ECO:0007669"/>
    <property type="project" value="TreeGrafter"/>
</dbReference>
<keyword evidence="1 6" id="KW-0489">Methyltransferase</keyword>
<dbReference type="InterPro" id="IPR051486">
    <property type="entry name" value="Hcy_S-methyltransferase"/>
</dbReference>
<dbReference type="Gene3D" id="3.20.20.330">
    <property type="entry name" value="Homocysteine-binding-like domain"/>
    <property type="match status" value="1"/>
</dbReference>
<keyword evidence="9" id="KW-1185">Reference proteome</keyword>
<feature type="binding site" evidence="6">
    <location>
        <position position="270"/>
    </location>
    <ligand>
        <name>Zn(2+)</name>
        <dbReference type="ChEBI" id="CHEBI:29105"/>
    </ligand>
</feature>
<dbReference type="EMBL" id="JAFNEN010000228">
    <property type="protein sequence ID" value="KAG8188877.1"/>
    <property type="molecule type" value="Genomic_DNA"/>
</dbReference>
<dbReference type="FunFam" id="3.20.20.330:FF:000002">
    <property type="entry name" value="Homocysteine S-methyltransferase"/>
    <property type="match status" value="1"/>
</dbReference>
<comment type="cofactor">
    <cofactor evidence="6">
        <name>Zn(2+)</name>
        <dbReference type="ChEBI" id="CHEBI:29105"/>
    </cofactor>
</comment>
<reference evidence="8 9" key="1">
    <citation type="journal article" date="2022" name="Nat. Ecol. Evol.">
        <title>A masculinizing supergene underlies an exaggerated male reproductive morph in a spider.</title>
        <authorList>
            <person name="Hendrickx F."/>
            <person name="De Corte Z."/>
            <person name="Sonet G."/>
            <person name="Van Belleghem S.M."/>
            <person name="Kostlbacher S."/>
            <person name="Vangestel C."/>
        </authorList>
    </citation>
    <scope>NUCLEOTIDE SEQUENCE [LARGE SCALE GENOMIC DNA]</scope>
    <source>
        <strain evidence="8">W744_W776</strain>
    </source>
</reference>
<dbReference type="PIRSF" id="PIRSF037505">
    <property type="entry name" value="Betaine_HMT"/>
    <property type="match status" value="1"/>
</dbReference>
<dbReference type="PANTHER" id="PTHR46015">
    <property type="entry name" value="ZGC:172121"/>
    <property type="match status" value="1"/>
</dbReference>
<comment type="caution">
    <text evidence="8">The sequence shown here is derived from an EMBL/GenBank/DDBJ whole genome shotgun (WGS) entry which is preliminary data.</text>
</comment>
<feature type="binding site" evidence="6">
    <location>
        <position position="335"/>
    </location>
    <ligand>
        <name>Zn(2+)</name>
        <dbReference type="ChEBI" id="CHEBI:29105"/>
    </ligand>
</feature>
<protein>
    <recommendedName>
        <fullName evidence="7">Hcy-binding domain-containing protein</fullName>
    </recommendedName>
</protein>
<dbReference type="SUPFAM" id="SSF82282">
    <property type="entry name" value="Homocysteine S-methyltransferase"/>
    <property type="match status" value="1"/>
</dbReference>
<comment type="pathway">
    <text evidence="5">Amino-acid biosynthesis; L-methionine biosynthesis via de novo pathway.</text>
</comment>
<organism evidence="8 9">
    <name type="scientific">Oedothorax gibbosus</name>
    <dbReference type="NCBI Taxonomy" id="931172"/>
    <lineage>
        <taxon>Eukaryota</taxon>
        <taxon>Metazoa</taxon>
        <taxon>Ecdysozoa</taxon>
        <taxon>Arthropoda</taxon>
        <taxon>Chelicerata</taxon>
        <taxon>Arachnida</taxon>
        <taxon>Araneae</taxon>
        <taxon>Araneomorphae</taxon>
        <taxon>Entelegynae</taxon>
        <taxon>Araneoidea</taxon>
        <taxon>Linyphiidae</taxon>
        <taxon>Erigoninae</taxon>
        <taxon>Oedothorax</taxon>
    </lineage>
</organism>
<name>A0AAV6UWV9_9ARAC</name>
<evidence type="ECO:0000256" key="4">
    <source>
        <dbReference type="ARBA" id="ARBA00022833"/>
    </source>
</evidence>
<keyword evidence="3 6" id="KW-0479">Metal-binding</keyword>
<evidence type="ECO:0000256" key="1">
    <source>
        <dbReference type="ARBA" id="ARBA00022603"/>
    </source>
</evidence>
<dbReference type="PANTHER" id="PTHR46015:SF1">
    <property type="entry name" value="HOMOCYSTEINE S-METHYLTRANSFERASE-LIKE ISOFORM 1"/>
    <property type="match status" value="1"/>
</dbReference>
<evidence type="ECO:0000313" key="8">
    <source>
        <dbReference type="EMBL" id="KAG8188877.1"/>
    </source>
</evidence>
<dbReference type="GO" id="GO:0008898">
    <property type="term" value="F:S-adenosylmethionine-homocysteine S-methyltransferase activity"/>
    <property type="evidence" value="ECO:0007669"/>
    <property type="project" value="TreeGrafter"/>
</dbReference>
<dbReference type="Proteomes" id="UP000827092">
    <property type="component" value="Unassembled WGS sequence"/>
</dbReference>
<dbReference type="GO" id="GO:0008270">
    <property type="term" value="F:zinc ion binding"/>
    <property type="evidence" value="ECO:0007669"/>
    <property type="project" value="InterPro"/>
</dbReference>
<evidence type="ECO:0000313" key="9">
    <source>
        <dbReference type="Proteomes" id="UP000827092"/>
    </source>
</evidence>
<dbReference type="GO" id="GO:0032259">
    <property type="term" value="P:methylation"/>
    <property type="evidence" value="ECO:0007669"/>
    <property type="project" value="UniProtKB-KW"/>
</dbReference>
<dbReference type="NCBIfam" id="NF007020">
    <property type="entry name" value="PRK09485.1"/>
    <property type="match status" value="1"/>
</dbReference>
<evidence type="ECO:0000259" key="7">
    <source>
        <dbReference type="PROSITE" id="PS50970"/>
    </source>
</evidence>
<feature type="domain" description="Hcy-binding" evidence="7">
    <location>
        <begin position="38"/>
        <end position="349"/>
    </location>
</feature>
<feature type="binding site" evidence="6">
    <location>
        <position position="334"/>
    </location>
    <ligand>
        <name>Zn(2+)</name>
        <dbReference type="ChEBI" id="CHEBI:29105"/>
    </ligand>
</feature>
<dbReference type="InterPro" id="IPR003726">
    <property type="entry name" value="HCY_dom"/>
</dbReference>